<comment type="similarity">
    <text evidence="2">Belongs to the GtrA family.</text>
</comment>
<comment type="subcellular location">
    <subcellularLocation>
        <location evidence="1">Membrane</location>
        <topology evidence="1">Multi-pass membrane protein</topology>
    </subcellularLocation>
</comment>
<dbReference type="InterPro" id="IPR007267">
    <property type="entry name" value="GtrA_DPMS_TM"/>
</dbReference>
<dbReference type="PANTHER" id="PTHR38459">
    <property type="entry name" value="PROPHAGE BACTOPRENOL-LINKED GLUCOSE TRANSLOCASE HOMOLOG"/>
    <property type="match status" value="1"/>
</dbReference>
<evidence type="ECO:0000256" key="3">
    <source>
        <dbReference type="ARBA" id="ARBA00022692"/>
    </source>
</evidence>
<dbReference type="Pfam" id="PF04138">
    <property type="entry name" value="GtrA_DPMS_TM"/>
    <property type="match status" value="1"/>
</dbReference>
<dbReference type="Proteomes" id="UP000635278">
    <property type="component" value="Unassembled WGS sequence"/>
</dbReference>
<evidence type="ECO:0000313" key="9">
    <source>
        <dbReference type="Proteomes" id="UP000635278"/>
    </source>
</evidence>
<keyword evidence="4 6" id="KW-1133">Transmembrane helix</keyword>
<feature type="transmembrane region" description="Helical" evidence="6">
    <location>
        <begin position="91"/>
        <end position="115"/>
    </location>
</feature>
<feature type="transmembrane region" description="Helical" evidence="6">
    <location>
        <begin position="45"/>
        <end position="70"/>
    </location>
</feature>
<proteinExistence type="inferred from homology"/>
<sequence>MTSASHTPLSPADTSAEDRSGSSFRRLLKFGIVGSAGYLWDTGTVYALLPVLGLGTATLVAYFVAATLNWMANRFWTFGDVGRHEHPVLQWLRFLTANSLGFFLNRGTVYALFYFEPFCREYPFIALAAGSFAGMFANFALSKRLVFRERPPNSALDLAEIATGVVSAELPDAEESGPAGSDARS</sequence>
<feature type="transmembrane region" description="Helical" evidence="6">
    <location>
        <begin position="121"/>
        <end position="141"/>
    </location>
</feature>
<evidence type="ECO:0000313" key="8">
    <source>
        <dbReference type="EMBL" id="NHN84668.1"/>
    </source>
</evidence>
<evidence type="ECO:0000259" key="7">
    <source>
        <dbReference type="Pfam" id="PF04138"/>
    </source>
</evidence>
<feature type="domain" description="GtrA/DPMS transmembrane" evidence="7">
    <location>
        <begin position="29"/>
        <end position="147"/>
    </location>
</feature>
<dbReference type="PANTHER" id="PTHR38459:SF1">
    <property type="entry name" value="PROPHAGE BACTOPRENOL-LINKED GLUCOSE TRANSLOCASE HOMOLOG"/>
    <property type="match status" value="1"/>
</dbReference>
<organism evidence="8 9">
    <name type="scientific">Acetobacter musti</name>
    <dbReference type="NCBI Taxonomy" id="864732"/>
    <lineage>
        <taxon>Bacteria</taxon>
        <taxon>Pseudomonadati</taxon>
        <taxon>Pseudomonadota</taxon>
        <taxon>Alphaproteobacteria</taxon>
        <taxon>Acetobacterales</taxon>
        <taxon>Acetobacteraceae</taxon>
        <taxon>Acetobacter</taxon>
    </lineage>
</organism>
<evidence type="ECO:0000256" key="6">
    <source>
        <dbReference type="SAM" id="Phobius"/>
    </source>
</evidence>
<evidence type="ECO:0000256" key="2">
    <source>
        <dbReference type="ARBA" id="ARBA00009399"/>
    </source>
</evidence>
<keyword evidence="9" id="KW-1185">Reference proteome</keyword>
<gene>
    <name evidence="8" type="ORF">GOB93_08425</name>
</gene>
<name>A0ABX0JMP1_9PROT</name>
<dbReference type="InterPro" id="IPR051401">
    <property type="entry name" value="GtrA_CellWall_Glycosyl"/>
</dbReference>
<evidence type="ECO:0000256" key="5">
    <source>
        <dbReference type="ARBA" id="ARBA00023136"/>
    </source>
</evidence>
<evidence type="ECO:0000256" key="1">
    <source>
        <dbReference type="ARBA" id="ARBA00004141"/>
    </source>
</evidence>
<accession>A0ABX0JMP1</accession>
<reference evidence="8 9" key="1">
    <citation type="journal article" date="2020" name="Int. J. Syst. Evol. Microbiol.">
        <title>Novel acetic acid bacteria from cider fermentations: Acetobacter conturbans sp. nov. and Acetobacter fallax sp. nov.</title>
        <authorList>
            <person name="Sombolestani A.S."/>
            <person name="Cleenwerck I."/>
            <person name="Cnockaert M."/>
            <person name="Borremans W."/>
            <person name="Wieme A.D."/>
            <person name="De Vuyst L."/>
            <person name="Vandamme P."/>
        </authorList>
    </citation>
    <scope>NUCLEOTIDE SEQUENCE [LARGE SCALE GENOMIC DNA]</scope>
    <source>
        <strain evidence="8 9">LMG 30640</strain>
    </source>
</reference>
<keyword evidence="3 6" id="KW-0812">Transmembrane</keyword>
<dbReference type="RefSeq" id="WP_173583066.1">
    <property type="nucleotide sequence ID" value="NZ_WOTB01000009.1"/>
</dbReference>
<protein>
    <submittedName>
        <fullName evidence="8">GtrA family protein</fullName>
    </submittedName>
</protein>
<evidence type="ECO:0000256" key="4">
    <source>
        <dbReference type="ARBA" id="ARBA00022989"/>
    </source>
</evidence>
<keyword evidence="5 6" id="KW-0472">Membrane</keyword>
<dbReference type="EMBL" id="WOTB01000009">
    <property type="protein sequence ID" value="NHN84668.1"/>
    <property type="molecule type" value="Genomic_DNA"/>
</dbReference>
<comment type="caution">
    <text evidence="8">The sequence shown here is derived from an EMBL/GenBank/DDBJ whole genome shotgun (WGS) entry which is preliminary data.</text>
</comment>